<evidence type="ECO:0000313" key="3">
    <source>
        <dbReference type="Proteomes" id="UP001202328"/>
    </source>
</evidence>
<dbReference type="InterPro" id="IPR052751">
    <property type="entry name" value="Plant_MAPKKK"/>
</dbReference>
<dbReference type="PANTHER" id="PTHR48011:SF56">
    <property type="entry name" value="PROTEIN KINASE DOMAIN-CONTAINING PROTEIN"/>
    <property type="match status" value="1"/>
</dbReference>
<dbReference type="InterPro" id="IPR011009">
    <property type="entry name" value="Kinase-like_dom_sf"/>
</dbReference>
<keyword evidence="3" id="KW-1185">Reference proteome</keyword>
<dbReference type="SMART" id="SM00220">
    <property type="entry name" value="S_TKc"/>
    <property type="match status" value="1"/>
</dbReference>
<protein>
    <recommendedName>
        <fullName evidence="1">Protein kinase domain-containing protein</fullName>
    </recommendedName>
</protein>
<dbReference type="GO" id="GO:0007165">
    <property type="term" value="P:signal transduction"/>
    <property type="evidence" value="ECO:0007669"/>
    <property type="project" value="TreeGrafter"/>
</dbReference>
<dbReference type="SUPFAM" id="SSF56112">
    <property type="entry name" value="Protein kinase-like (PK-like)"/>
    <property type="match status" value="1"/>
</dbReference>
<reference evidence="2" key="1">
    <citation type="submission" date="2022-04" db="EMBL/GenBank/DDBJ databases">
        <title>A functionally conserved STORR gene fusion in Papaver species that diverged 16.8 million years ago.</title>
        <authorList>
            <person name="Catania T."/>
        </authorList>
    </citation>
    <scope>NUCLEOTIDE SEQUENCE</scope>
    <source>
        <strain evidence="2">S-188037</strain>
    </source>
</reference>
<evidence type="ECO:0000313" key="2">
    <source>
        <dbReference type="EMBL" id="KAI3911302.1"/>
    </source>
</evidence>
<dbReference type="Pfam" id="PF00069">
    <property type="entry name" value="Pkinase"/>
    <property type="match status" value="1"/>
</dbReference>
<proteinExistence type="predicted"/>
<feature type="domain" description="Protein kinase" evidence="1">
    <location>
        <begin position="1"/>
        <end position="176"/>
    </location>
</feature>
<dbReference type="PROSITE" id="PS00108">
    <property type="entry name" value="PROTEIN_KINASE_ST"/>
    <property type="match status" value="1"/>
</dbReference>
<dbReference type="Proteomes" id="UP001202328">
    <property type="component" value="Unassembled WGS sequence"/>
</dbReference>
<sequence>MVRCFITYFWSYADGGSLSDRIGDYGLPEIQVRDYTKSILSGLKYIHDHGYVHRDIKPENILICKNNIAKIADFGLSKKLKNLLQKKESMRRKRNCTSMVSILITSHNSENKKKSPFLEGTPLYMAPETVIYGQYSSSCYVWALGCVVLEMLTGKRPWNFRITLPPIPNIQYYQGN</sequence>
<dbReference type="Gene3D" id="1.10.510.10">
    <property type="entry name" value="Transferase(Phosphotransferase) domain 1"/>
    <property type="match status" value="1"/>
</dbReference>
<dbReference type="EMBL" id="JAJJMB010010045">
    <property type="protein sequence ID" value="KAI3911302.1"/>
    <property type="molecule type" value="Genomic_DNA"/>
</dbReference>
<gene>
    <name evidence="2" type="ORF">MKW98_010189</name>
</gene>
<organism evidence="2 3">
    <name type="scientific">Papaver atlanticum</name>
    <dbReference type="NCBI Taxonomy" id="357466"/>
    <lineage>
        <taxon>Eukaryota</taxon>
        <taxon>Viridiplantae</taxon>
        <taxon>Streptophyta</taxon>
        <taxon>Embryophyta</taxon>
        <taxon>Tracheophyta</taxon>
        <taxon>Spermatophyta</taxon>
        <taxon>Magnoliopsida</taxon>
        <taxon>Ranunculales</taxon>
        <taxon>Papaveraceae</taxon>
        <taxon>Papaveroideae</taxon>
        <taxon>Papaver</taxon>
    </lineage>
</organism>
<dbReference type="GO" id="GO:0004672">
    <property type="term" value="F:protein kinase activity"/>
    <property type="evidence" value="ECO:0007669"/>
    <property type="project" value="InterPro"/>
</dbReference>
<dbReference type="PANTHER" id="PTHR48011">
    <property type="entry name" value="CCR4-NOT TRANSCRIPTIONAL COMPLEX SUBUNIT CAF120-RELATED"/>
    <property type="match status" value="1"/>
</dbReference>
<dbReference type="InterPro" id="IPR000719">
    <property type="entry name" value="Prot_kinase_dom"/>
</dbReference>
<dbReference type="AlphaFoldDB" id="A0AAD4SJX3"/>
<dbReference type="GO" id="GO:0005524">
    <property type="term" value="F:ATP binding"/>
    <property type="evidence" value="ECO:0007669"/>
    <property type="project" value="InterPro"/>
</dbReference>
<comment type="caution">
    <text evidence="2">The sequence shown here is derived from an EMBL/GenBank/DDBJ whole genome shotgun (WGS) entry which is preliminary data.</text>
</comment>
<evidence type="ECO:0000259" key="1">
    <source>
        <dbReference type="PROSITE" id="PS50011"/>
    </source>
</evidence>
<accession>A0AAD4SJX3</accession>
<name>A0AAD4SJX3_9MAGN</name>
<dbReference type="PROSITE" id="PS50011">
    <property type="entry name" value="PROTEIN_KINASE_DOM"/>
    <property type="match status" value="1"/>
</dbReference>
<dbReference type="InterPro" id="IPR008271">
    <property type="entry name" value="Ser/Thr_kinase_AS"/>
</dbReference>